<proteinExistence type="predicted"/>
<gene>
    <name evidence="2" type="ORF">CLV32_2462</name>
</gene>
<organism evidence="2 3">
    <name type="scientific">Pedobacter duraquae</name>
    <dbReference type="NCBI Taxonomy" id="425511"/>
    <lineage>
        <taxon>Bacteria</taxon>
        <taxon>Pseudomonadati</taxon>
        <taxon>Bacteroidota</taxon>
        <taxon>Sphingobacteriia</taxon>
        <taxon>Sphingobacteriales</taxon>
        <taxon>Sphingobacteriaceae</taxon>
        <taxon>Pedobacter</taxon>
    </lineage>
</organism>
<comment type="caution">
    <text evidence="2">The sequence shown here is derived from an EMBL/GenBank/DDBJ whole genome shotgun (WGS) entry which is preliminary data.</text>
</comment>
<name>A0A4R6IHI6_9SPHI</name>
<dbReference type="Proteomes" id="UP000295499">
    <property type="component" value="Unassembled WGS sequence"/>
</dbReference>
<protein>
    <submittedName>
        <fullName evidence="2">Uncharacterized protein</fullName>
    </submittedName>
</protein>
<sequence>MDVKRVFLYGKIAMYYGGFVSDCGSFGCLNASTLVLYLNAMNTVKNYLLLLVSFYVLIQFYYIVQAIFLGS</sequence>
<evidence type="ECO:0000313" key="3">
    <source>
        <dbReference type="Proteomes" id="UP000295499"/>
    </source>
</evidence>
<dbReference type="AlphaFoldDB" id="A0A4R6IHI6"/>
<keyword evidence="1" id="KW-0472">Membrane</keyword>
<accession>A0A4R6IHI6</accession>
<reference evidence="2 3" key="1">
    <citation type="submission" date="2019-03" db="EMBL/GenBank/DDBJ databases">
        <title>Genomic Encyclopedia of Archaeal and Bacterial Type Strains, Phase II (KMG-II): from individual species to whole genera.</title>
        <authorList>
            <person name="Goeker M."/>
        </authorList>
    </citation>
    <scope>NUCLEOTIDE SEQUENCE [LARGE SCALE GENOMIC DNA]</scope>
    <source>
        <strain evidence="2 3">DSM 19034</strain>
    </source>
</reference>
<dbReference type="EMBL" id="SNWM01000003">
    <property type="protein sequence ID" value="TDO21357.1"/>
    <property type="molecule type" value="Genomic_DNA"/>
</dbReference>
<keyword evidence="1" id="KW-0812">Transmembrane</keyword>
<keyword evidence="3" id="KW-1185">Reference proteome</keyword>
<evidence type="ECO:0000313" key="2">
    <source>
        <dbReference type="EMBL" id="TDO21357.1"/>
    </source>
</evidence>
<feature type="transmembrane region" description="Helical" evidence="1">
    <location>
        <begin position="12"/>
        <end position="38"/>
    </location>
</feature>
<keyword evidence="1" id="KW-1133">Transmembrane helix</keyword>
<feature type="transmembrane region" description="Helical" evidence="1">
    <location>
        <begin position="47"/>
        <end position="68"/>
    </location>
</feature>
<evidence type="ECO:0000256" key="1">
    <source>
        <dbReference type="SAM" id="Phobius"/>
    </source>
</evidence>